<proteinExistence type="predicted"/>
<organism evidence="2 3">
    <name type="scientific">Candidatus Collierbacteria bacterium GW2011_GWB1_44_6</name>
    <dbReference type="NCBI Taxonomy" id="1618384"/>
    <lineage>
        <taxon>Bacteria</taxon>
        <taxon>Candidatus Collieribacteriota</taxon>
    </lineage>
</organism>
<comment type="caution">
    <text evidence="2">The sequence shown here is derived from an EMBL/GenBank/DDBJ whole genome shotgun (WGS) entry which is preliminary data.</text>
</comment>
<sequence length="67" mass="7559">MSKHKKHGKEKVATVMREFHQGTLHSGSKKGPVVTNPAQAKAIAMSEAGMREKKRPYRKSLKRIFGR</sequence>
<dbReference type="InterPro" id="IPR045468">
    <property type="entry name" value="DUF6496"/>
</dbReference>
<evidence type="ECO:0000313" key="2">
    <source>
        <dbReference type="EMBL" id="KKT71809.1"/>
    </source>
</evidence>
<dbReference type="Pfam" id="PF20106">
    <property type="entry name" value="DUF6496"/>
    <property type="match status" value="1"/>
</dbReference>
<dbReference type="AlphaFoldDB" id="A0A0G1MIJ4"/>
<gene>
    <name evidence="2" type="ORF">UW68_C0055G0002</name>
</gene>
<protein>
    <submittedName>
        <fullName evidence="2">Uncharacterized protein</fullName>
    </submittedName>
</protein>
<evidence type="ECO:0000313" key="3">
    <source>
        <dbReference type="Proteomes" id="UP000034835"/>
    </source>
</evidence>
<accession>A0A0G1MIJ4</accession>
<feature type="region of interest" description="Disordered" evidence="1">
    <location>
        <begin position="48"/>
        <end position="67"/>
    </location>
</feature>
<dbReference type="EMBL" id="LCJG01000055">
    <property type="protein sequence ID" value="KKT71809.1"/>
    <property type="molecule type" value="Genomic_DNA"/>
</dbReference>
<dbReference type="Proteomes" id="UP000034835">
    <property type="component" value="Unassembled WGS sequence"/>
</dbReference>
<feature type="compositionally biased region" description="Basic residues" evidence="1">
    <location>
        <begin position="52"/>
        <end position="67"/>
    </location>
</feature>
<dbReference type="STRING" id="1618384.UW68_C0055G0002"/>
<evidence type="ECO:0000256" key="1">
    <source>
        <dbReference type="SAM" id="MobiDB-lite"/>
    </source>
</evidence>
<name>A0A0G1MIJ4_9BACT</name>
<reference evidence="2 3" key="1">
    <citation type="journal article" date="2015" name="Nature">
        <title>rRNA introns, odd ribosomes, and small enigmatic genomes across a large radiation of phyla.</title>
        <authorList>
            <person name="Brown C.T."/>
            <person name="Hug L.A."/>
            <person name="Thomas B.C."/>
            <person name="Sharon I."/>
            <person name="Castelle C.J."/>
            <person name="Singh A."/>
            <person name="Wilkins M.J."/>
            <person name="Williams K.H."/>
            <person name="Banfield J.F."/>
        </authorList>
    </citation>
    <scope>NUCLEOTIDE SEQUENCE [LARGE SCALE GENOMIC DNA]</scope>
</reference>